<dbReference type="OrthoDB" id="9812467at2"/>
<dbReference type="Pfam" id="PF13468">
    <property type="entry name" value="Glyoxalase_3"/>
    <property type="match status" value="1"/>
</dbReference>
<dbReference type="PANTHER" id="PTHR40265">
    <property type="entry name" value="BLL2707 PROTEIN"/>
    <property type="match status" value="1"/>
</dbReference>
<accession>A0A916TPK2</accession>
<dbReference type="AlphaFoldDB" id="A0A916TPK2"/>
<dbReference type="PANTHER" id="PTHR40265:SF1">
    <property type="entry name" value="GLYOXALASE-LIKE DOMAIN-CONTAINING PROTEIN"/>
    <property type="match status" value="1"/>
</dbReference>
<dbReference type="Proteomes" id="UP000605148">
    <property type="component" value="Unassembled WGS sequence"/>
</dbReference>
<name>A0A916TPK2_9HYPH</name>
<proteinExistence type="predicted"/>
<organism evidence="2 3">
    <name type="scientific">Roseibium aquae</name>
    <dbReference type="NCBI Taxonomy" id="1323746"/>
    <lineage>
        <taxon>Bacteria</taxon>
        <taxon>Pseudomonadati</taxon>
        <taxon>Pseudomonadota</taxon>
        <taxon>Alphaproteobacteria</taxon>
        <taxon>Hyphomicrobiales</taxon>
        <taxon>Stappiaceae</taxon>
        <taxon>Roseibium</taxon>
    </lineage>
</organism>
<protein>
    <recommendedName>
        <fullName evidence="1">Glyoxalase-like domain-containing protein</fullName>
    </recommendedName>
</protein>
<evidence type="ECO:0000313" key="3">
    <source>
        <dbReference type="Proteomes" id="UP000605148"/>
    </source>
</evidence>
<keyword evidence="3" id="KW-1185">Reference proteome</keyword>
<reference evidence="2" key="2">
    <citation type="submission" date="2020-09" db="EMBL/GenBank/DDBJ databases">
        <authorList>
            <person name="Sun Q."/>
            <person name="Zhou Y."/>
        </authorList>
    </citation>
    <scope>NUCLEOTIDE SEQUENCE</scope>
    <source>
        <strain evidence="2">CGMCC 1.12426</strain>
    </source>
</reference>
<feature type="domain" description="Glyoxalase-like" evidence="1">
    <location>
        <begin position="5"/>
        <end position="189"/>
    </location>
</feature>
<comment type="caution">
    <text evidence="2">The sequence shown here is derived from an EMBL/GenBank/DDBJ whole genome shotgun (WGS) entry which is preliminary data.</text>
</comment>
<sequence length="275" mass="29765">MVRGLDHVVVAVRDLAAAAEAWSDLGFVVTPQNDHAWGTSNRLVQVDGFFVELLGIRDEALIQEPVANSFSFGAFNRDFLQSGEGGSMLVLESKDPAADRASFETLGLRVHEPFSFERVANLADGSTAKVGFDLTFLSDEAAPTLGFFTCFNRYPENFWKPEFQVHGNGAREILGITLVAPDPSDLHEFLGGFTGQREMRATSLGLELKTPRGLVTVLSPVAYEKLYGPDVAASLPDRLPAIGALTIGCVGMAERRVYPGTDHHGLTVVLEPLSD</sequence>
<evidence type="ECO:0000313" key="2">
    <source>
        <dbReference type="EMBL" id="GGB62014.1"/>
    </source>
</evidence>
<gene>
    <name evidence="2" type="ORF">GCM10011316_37500</name>
</gene>
<dbReference type="EMBL" id="BMFA01000016">
    <property type="protein sequence ID" value="GGB62014.1"/>
    <property type="molecule type" value="Genomic_DNA"/>
</dbReference>
<dbReference type="InterPro" id="IPR029068">
    <property type="entry name" value="Glyas_Bleomycin-R_OHBP_Dase"/>
</dbReference>
<dbReference type="Gene3D" id="3.10.180.10">
    <property type="entry name" value="2,3-Dihydroxybiphenyl 1,2-Dioxygenase, domain 1"/>
    <property type="match status" value="1"/>
</dbReference>
<reference evidence="2" key="1">
    <citation type="journal article" date="2014" name="Int. J. Syst. Evol. Microbiol.">
        <title>Complete genome sequence of Corynebacterium casei LMG S-19264T (=DSM 44701T), isolated from a smear-ripened cheese.</title>
        <authorList>
            <consortium name="US DOE Joint Genome Institute (JGI-PGF)"/>
            <person name="Walter F."/>
            <person name="Albersmeier A."/>
            <person name="Kalinowski J."/>
            <person name="Ruckert C."/>
        </authorList>
    </citation>
    <scope>NUCLEOTIDE SEQUENCE</scope>
    <source>
        <strain evidence="2">CGMCC 1.12426</strain>
    </source>
</reference>
<dbReference type="RefSeq" id="WP_150497684.1">
    <property type="nucleotide sequence ID" value="NZ_BMFA01000016.1"/>
</dbReference>
<dbReference type="SUPFAM" id="SSF54593">
    <property type="entry name" value="Glyoxalase/Bleomycin resistance protein/Dihydroxybiphenyl dioxygenase"/>
    <property type="match status" value="1"/>
</dbReference>
<evidence type="ECO:0000259" key="1">
    <source>
        <dbReference type="Pfam" id="PF13468"/>
    </source>
</evidence>
<dbReference type="InterPro" id="IPR025870">
    <property type="entry name" value="Glyoxalase-like_dom"/>
</dbReference>